<name>A0ACB8UYP2_9EURO</name>
<evidence type="ECO:0000313" key="1">
    <source>
        <dbReference type="EMBL" id="KAI2388124.1"/>
    </source>
</evidence>
<comment type="caution">
    <text evidence="1">The sequence shown here is derived from an EMBL/GenBank/DDBJ whole genome shotgun (WGS) entry which is preliminary data.</text>
</comment>
<sequence>MTNCEKETRSEEGQVPLPLKNSGKKHRTTGLVVVALNLAVFLAALDGTIVATALPRIAEDLGSGSGYAWIGSAYLLAVTAALPVWGKLSDIWGRKVSILLANALFFFGSLICALSINIAMLIAARAIQGIGGSGLVILVNIIISDLFPIAERAKYLGITSASWALAGAIGPLIGGAFAQNVSWRWCFYINLPLDAIAFVLLLAFLKIDSQRMDFITSLKSIDYFGMLAIIGGTVMLLLGLQFGGINEPWDSGTVICLIVFGAVLIVGFLFMEWRVTKIPGKRPIIPLNIFQQPSTLAILMVCFLHGIILIAPFYYLPLFFQSARAATPILSGVYVLPLVLSSSFASIFAGGFTKKTGRVVEPIWVGVVLSTLGLGLLIDLDTRSSWAKLIIYQLVLGIGIGPNYFSPVLALQRVVRPQDIAISTSTLGFVRQLGSALSVVIGGVIFQSQMQKKVSTLREALGPRADQFSGASAAASVELIKQLPEAQKQLVEQTYAASIRPMYYVYMGLSAAALLTSFFIDTNKLEQKAEKETEMCHDKARDEEEGNQQG</sequence>
<reference evidence="1" key="1">
    <citation type="journal article" date="2022" name="bioRxiv">
        <title>Population genetic analysis of Ophidiomyces ophidiicola, the causative agent of snake fungal disease, indicates recent introductions to the USA.</title>
        <authorList>
            <person name="Ladner J.T."/>
            <person name="Palmer J.M."/>
            <person name="Ettinger C.L."/>
            <person name="Stajich J.E."/>
            <person name="Farrell T.M."/>
            <person name="Glorioso B.M."/>
            <person name="Lawson B."/>
            <person name="Price S.J."/>
            <person name="Stengle A.G."/>
            <person name="Grear D.A."/>
            <person name="Lorch J.M."/>
        </authorList>
    </citation>
    <scope>NUCLEOTIDE SEQUENCE</scope>
    <source>
        <strain evidence="1">NWHC 24266-5</strain>
    </source>
</reference>
<gene>
    <name evidence="1" type="ORF">LOY88_002714</name>
</gene>
<accession>A0ACB8UYP2</accession>
<protein>
    <submittedName>
        <fullName evidence="1">Uncharacterized protein</fullName>
    </submittedName>
</protein>
<proteinExistence type="predicted"/>
<organism evidence="1">
    <name type="scientific">Ophidiomyces ophidiicola</name>
    <dbReference type="NCBI Taxonomy" id="1387563"/>
    <lineage>
        <taxon>Eukaryota</taxon>
        <taxon>Fungi</taxon>
        <taxon>Dikarya</taxon>
        <taxon>Ascomycota</taxon>
        <taxon>Pezizomycotina</taxon>
        <taxon>Eurotiomycetes</taxon>
        <taxon>Eurotiomycetidae</taxon>
        <taxon>Onygenales</taxon>
        <taxon>Onygenaceae</taxon>
        <taxon>Ophidiomyces</taxon>
    </lineage>
</organism>
<dbReference type="EMBL" id="JALBCA010000033">
    <property type="protein sequence ID" value="KAI2388124.1"/>
    <property type="molecule type" value="Genomic_DNA"/>
</dbReference>